<dbReference type="PANTHER" id="PTHR39177:SF1">
    <property type="entry name" value="ABC TRANSPORTER PERMEASE YTRC-RELATED"/>
    <property type="match status" value="1"/>
</dbReference>
<accession>A0A1M5X708</accession>
<feature type="transmembrane region" description="Helical" evidence="1">
    <location>
        <begin position="254"/>
        <end position="272"/>
    </location>
</feature>
<feature type="transmembrane region" description="Helical" evidence="1">
    <location>
        <begin position="193"/>
        <end position="213"/>
    </location>
</feature>
<name>A0A1M5X708_9FIRM</name>
<dbReference type="EMBL" id="FQXR01000006">
    <property type="protein sequence ID" value="SHH95284.1"/>
    <property type="molecule type" value="Genomic_DNA"/>
</dbReference>
<feature type="transmembrane region" description="Helical" evidence="1">
    <location>
        <begin position="122"/>
        <end position="152"/>
    </location>
</feature>
<dbReference type="Pfam" id="PF12679">
    <property type="entry name" value="ABC2_membrane_2"/>
    <property type="match status" value="1"/>
</dbReference>
<reference evidence="2 3" key="1">
    <citation type="submission" date="2016-11" db="EMBL/GenBank/DDBJ databases">
        <authorList>
            <person name="Jaros S."/>
            <person name="Januszkiewicz K."/>
            <person name="Wedrychowicz H."/>
        </authorList>
    </citation>
    <scope>NUCLEOTIDE SEQUENCE [LARGE SCALE GENOMIC DNA]</scope>
    <source>
        <strain evidence="2 3">DSM 13106</strain>
    </source>
</reference>
<sequence>MYLKTLPFNKNLFNKDFKMIKPIVIFIAIIIFFSATLPVTTSYNQYKERLESYKKDGIEFNEKELLQWRINDVHYSLDATREIYIFISILAPIVMAIILFGEEKRRKTFEVLSTMPFTRYEIFFNKLLVSLVAIILPFVINSLIMLLALGLSSNLRIFYSARDVLLWCIKIIYQQMPVLGFSFLFGALTGTTIAQFILTGIFLVFPIGFFTLISDNLDYWGLKLPSAPGVVSEKFVNYSILGVFDSPYHGAKYYIYYIVLSIILIFLSKILFDKNKVERSGETLEFENIETFFKVGVSICFALLMGIMFVWIFEDLFYNGDRFRSVFLVLGYVVGGFLGWLLSNWSIKLNRSKA</sequence>
<evidence type="ECO:0000313" key="3">
    <source>
        <dbReference type="Proteomes" id="UP000184389"/>
    </source>
</evidence>
<feature type="transmembrane region" description="Helical" evidence="1">
    <location>
        <begin position="164"/>
        <end position="186"/>
    </location>
</feature>
<dbReference type="AlphaFoldDB" id="A0A1M5X708"/>
<dbReference type="GO" id="GO:0140359">
    <property type="term" value="F:ABC-type transporter activity"/>
    <property type="evidence" value="ECO:0007669"/>
    <property type="project" value="InterPro"/>
</dbReference>
<dbReference type="RefSeq" id="WP_072744182.1">
    <property type="nucleotide sequence ID" value="NZ_FQXR01000006.1"/>
</dbReference>
<feature type="transmembrane region" description="Helical" evidence="1">
    <location>
        <begin position="20"/>
        <end position="40"/>
    </location>
</feature>
<dbReference type="OrthoDB" id="1706490at2"/>
<dbReference type="STRING" id="1123281.SAMN02745180_01513"/>
<protein>
    <submittedName>
        <fullName evidence="2">ABC-2 family transporter protein</fullName>
    </submittedName>
</protein>
<organism evidence="2 3">
    <name type="scientific">Sporanaerobacter acetigenes DSM 13106</name>
    <dbReference type="NCBI Taxonomy" id="1123281"/>
    <lineage>
        <taxon>Bacteria</taxon>
        <taxon>Bacillati</taxon>
        <taxon>Bacillota</taxon>
        <taxon>Tissierellia</taxon>
        <taxon>Tissierellales</taxon>
        <taxon>Sporanaerobacteraceae</taxon>
        <taxon>Sporanaerobacter</taxon>
    </lineage>
</organism>
<dbReference type="GO" id="GO:0005886">
    <property type="term" value="C:plasma membrane"/>
    <property type="evidence" value="ECO:0007669"/>
    <property type="project" value="UniProtKB-SubCell"/>
</dbReference>
<feature type="transmembrane region" description="Helical" evidence="1">
    <location>
        <begin position="325"/>
        <end position="343"/>
    </location>
</feature>
<dbReference type="InterPro" id="IPR053046">
    <property type="entry name" value="ABC-5_transporter"/>
</dbReference>
<dbReference type="Proteomes" id="UP000184389">
    <property type="component" value="Unassembled WGS sequence"/>
</dbReference>
<proteinExistence type="predicted"/>
<gene>
    <name evidence="2" type="ORF">SAMN02745180_01513</name>
</gene>
<feature type="transmembrane region" description="Helical" evidence="1">
    <location>
        <begin position="83"/>
        <end position="101"/>
    </location>
</feature>
<feature type="transmembrane region" description="Helical" evidence="1">
    <location>
        <begin position="292"/>
        <end position="313"/>
    </location>
</feature>
<evidence type="ECO:0000256" key="1">
    <source>
        <dbReference type="SAM" id="Phobius"/>
    </source>
</evidence>
<dbReference type="PANTHER" id="PTHR39177">
    <property type="entry name" value="ABC TRANSPORTER PERMEASE YTRC-RELATED"/>
    <property type="match status" value="1"/>
</dbReference>
<evidence type="ECO:0000313" key="2">
    <source>
        <dbReference type="EMBL" id="SHH95284.1"/>
    </source>
</evidence>
<keyword evidence="1" id="KW-0472">Membrane</keyword>
<keyword evidence="1" id="KW-0812">Transmembrane</keyword>
<keyword evidence="1" id="KW-1133">Transmembrane helix</keyword>
<keyword evidence="3" id="KW-1185">Reference proteome</keyword>